<dbReference type="Pfam" id="PF01638">
    <property type="entry name" value="HxlR"/>
    <property type="match status" value="1"/>
</dbReference>
<accession>A0ABN2K9D0</accession>
<protein>
    <submittedName>
        <fullName evidence="5">Helix-turn-helix domain-containing protein</fullName>
    </submittedName>
</protein>
<name>A0ABN2K9D0_9MICO</name>
<evidence type="ECO:0000259" key="4">
    <source>
        <dbReference type="PROSITE" id="PS51118"/>
    </source>
</evidence>
<proteinExistence type="predicted"/>
<dbReference type="InterPro" id="IPR036388">
    <property type="entry name" value="WH-like_DNA-bd_sf"/>
</dbReference>
<dbReference type="Proteomes" id="UP001501475">
    <property type="component" value="Unassembled WGS sequence"/>
</dbReference>
<organism evidence="5 6">
    <name type="scientific">Nostocoides vanveenii</name>
    <dbReference type="NCBI Taxonomy" id="330835"/>
    <lineage>
        <taxon>Bacteria</taxon>
        <taxon>Bacillati</taxon>
        <taxon>Actinomycetota</taxon>
        <taxon>Actinomycetes</taxon>
        <taxon>Micrococcales</taxon>
        <taxon>Intrasporangiaceae</taxon>
        <taxon>Nostocoides</taxon>
    </lineage>
</organism>
<sequence length="157" mass="17305">MRHADLAEQACPVARASTIVGERWVWPILRSAFVGARRFEDFQRGTGAARTILTDRLARLVDDGILSKDLPAGADSGHREYRLTEKGEALYPVFLALLQWGSEWTQLPADTVAVEHSSCGHVTQPVVVCAACHEPLARRDTRARYTPNARTIGTPGR</sequence>
<keyword evidence="6" id="KW-1185">Reference proteome</keyword>
<dbReference type="Gene3D" id="1.10.10.10">
    <property type="entry name" value="Winged helix-like DNA-binding domain superfamily/Winged helix DNA-binding domain"/>
    <property type="match status" value="1"/>
</dbReference>
<gene>
    <name evidence="5" type="ORF">GCM10009810_09260</name>
</gene>
<dbReference type="InterPro" id="IPR036390">
    <property type="entry name" value="WH_DNA-bd_sf"/>
</dbReference>
<comment type="caution">
    <text evidence="5">The sequence shown here is derived from an EMBL/GenBank/DDBJ whole genome shotgun (WGS) entry which is preliminary data.</text>
</comment>
<evidence type="ECO:0000256" key="2">
    <source>
        <dbReference type="ARBA" id="ARBA00023125"/>
    </source>
</evidence>
<dbReference type="PROSITE" id="PS51118">
    <property type="entry name" value="HTH_HXLR"/>
    <property type="match status" value="1"/>
</dbReference>
<evidence type="ECO:0000313" key="5">
    <source>
        <dbReference type="EMBL" id="GAA1751085.1"/>
    </source>
</evidence>
<dbReference type="PANTHER" id="PTHR33204">
    <property type="entry name" value="TRANSCRIPTIONAL REGULATOR, MARR FAMILY"/>
    <property type="match status" value="1"/>
</dbReference>
<evidence type="ECO:0000256" key="3">
    <source>
        <dbReference type="ARBA" id="ARBA00023163"/>
    </source>
</evidence>
<keyword evidence="1" id="KW-0805">Transcription regulation</keyword>
<dbReference type="PANTHER" id="PTHR33204:SF18">
    <property type="entry name" value="TRANSCRIPTIONAL REGULATORY PROTEIN"/>
    <property type="match status" value="1"/>
</dbReference>
<evidence type="ECO:0000256" key="1">
    <source>
        <dbReference type="ARBA" id="ARBA00023015"/>
    </source>
</evidence>
<evidence type="ECO:0000313" key="6">
    <source>
        <dbReference type="Proteomes" id="UP001501475"/>
    </source>
</evidence>
<dbReference type="SUPFAM" id="SSF46785">
    <property type="entry name" value="Winged helix' DNA-binding domain"/>
    <property type="match status" value="1"/>
</dbReference>
<dbReference type="EMBL" id="BAAAPN010000024">
    <property type="protein sequence ID" value="GAA1751085.1"/>
    <property type="molecule type" value="Genomic_DNA"/>
</dbReference>
<keyword evidence="2" id="KW-0238">DNA-binding</keyword>
<dbReference type="InterPro" id="IPR002577">
    <property type="entry name" value="HTH_HxlR"/>
</dbReference>
<dbReference type="RefSeq" id="WP_344062785.1">
    <property type="nucleotide sequence ID" value="NZ_BAAAPN010000024.1"/>
</dbReference>
<feature type="domain" description="HTH hxlR-type" evidence="4">
    <location>
        <begin position="11"/>
        <end position="109"/>
    </location>
</feature>
<keyword evidence="3" id="KW-0804">Transcription</keyword>
<reference evidence="5 6" key="1">
    <citation type="journal article" date="2019" name="Int. J. Syst. Evol. Microbiol.">
        <title>The Global Catalogue of Microorganisms (GCM) 10K type strain sequencing project: providing services to taxonomists for standard genome sequencing and annotation.</title>
        <authorList>
            <consortium name="The Broad Institute Genomics Platform"/>
            <consortium name="The Broad Institute Genome Sequencing Center for Infectious Disease"/>
            <person name="Wu L."/>
            <person name="Ma J."/>
        </authorList>
    </citation>
    <scope>NUCLEOTIDE SEQUENCE [LARGE SCALE GENOMIC DNA]</scope>
    <source>
        <strain evidence="5 6">JCM 15591</strain>
    </source>
</reference>